<proteinExistence type="inferred from homology"/>
<feature type="transmembrane region" description="Helical" evidence="21">
    <location>
        <begin position="647"/>
        <end position="672"/>
    </location>
</feature>
<reference evidence="24" key="1">
    <citation type="submission" date="2024-10" db="EMBL/GenBank/DDBJ databases">
        <authorList>
            <person name="Ryan C."/>
        </authorList>
    </citation>
    <scope>NUCLEOTIDE SEQUENCE [LARGE SCALE GENOMIC DNA]</scope>
</reference>
<dbReference type="InterPro" id="IPR003591">
    <property type="entry name" value="Leu-rich_rpt_typical-subtyp"/>
</dbReference>
<evidence type="ECO:0000256" key="17">
    <source>
        <dbReference type="ARBA" id="ARBA00023170"/>
    </source>
</evidence>
<dbReference type="InterPro" id="IPR001611">
    <property type="entry name" value="Leu-rich_rpt"/>
</dbReference>
<evidence type="ECO:0000256" key="21">
    <source>
        <dbReference type="SAM" id="Phobius"/>
    </source>
</evidence>
<name>A0ABC9A505_9POAL</name>
<keyword evidence="6" id="KW-0597">Phosphoprotein</keyword>
<dbReference type="PANTHER" id="PTHR27000">
    <property type="entry name" value="LEUCINE-RICH REPEAT RECEPTOR-LIKE PROTEIN KINASE FAMILY PROTEIN-RELATED"/>
    <property type="match status" value="1"/>
</dbReference>
<dbReference type="SUPFAM" id="SSF56112">
    <property type="entry name" value="Protein kinase-like (PK-like)"/>
    <property type="match status" value="1"/>
</dbReference>
<dbReference type="InterPro" id="IPR011009">
    <property type="entry name" value="Kinase-like_dom_sf"/>
</dbReference>
<keyword evidence="9 21" id="KW-0812">Transmembrane</keyword>
<sequence length="1046" mass="114346">MVHVLTFLLLAHLLILLSSPITILAAESTNISEIDRQALLDFRQGITSDPLGVLSSWGKDSLYCSWRGVTCGNALPLRVVSLQLNSLQLTGQLPPSLANLTSVTRLNLGNNSFFGVVPEELGNSMSLSKLILSRNNLSGVIPATLFANTSTLTRVDLQKNSLAGVIPPFGKVTSLRYLCVTENFLSGSIPPSIGNISSLRFILLGQNTLEGSIPESLRHISKLLDLDLSFNSLSGIVPLPLYNMSSLKFFSLGSNGLVGEVPSDIGYSLPNLQVLTMQNNNLEGLIPSSLENASNLQVLDLSNNSLNGRVPSLGSLVKLRQVLLGWNLLEAYDWQFLASLTNCVNLTKLSLEGNMLNGSLPGSIGNLSTSLENLWLGSNQISGSIPVEIGNLVSLTALSMENNLLSGVIPGTMGKLRNLFILNLSKNKLSGQIPSSIGNIKLLGKLFLDDNELSGNIPSSLGMCLGMVQLNLSSNNLDGFLPKELFTGPSLPLGLDLSHNNLTGEIPDDIGQLINIVLLNFSNNLFSGVIPSALGQLSALSSLRMEVNKLQGPIPASFQMLRFVQYINLSRNELNGTVPEFFENLTMLEILDLSYNNLEGPIPTGGFFRNSTAVILDGNKGLCSRSSKLGLSICDGTSERKKSKNHVLFLLIVIPLVAITSFLLLWFLVFLWKKRVLEFPQWKDVLRLCFIAQPKRIEVAELKRTELQTLPRNCDTETLKKVSYSDILRATNCFSSVHTISSTRTGSVYVGRFKYDKSLVAVKVFNLSEPAAYESYFIECEVLRSTRHRNLMRPVTLCSTVDTGNHDFKALIFKFMVNGSLERWLHCEYYSGMPERVLSLGQRICIAADVAAALDYIHNHVSPPLVHCDLKPSNILLDDDMSARLADFGSAKFLFPGLIIPKSLVEVGGTIGYMAPEYGMGSEITTGGDVYSFGVLLLEMLTGKQPTDDLFVDDLNLHNFTDSMFPDKLSEIIDPYMMREESQKGTEVWMQSYIIPLLALGLSCSMESPKDRPGTRDVCAKISAIKEGFLKSHAELSSLTGLVTDP</sequence>
<evidence type="ECO:0000256" key="3">
    <source>
        <dbReference type="ARBA" id="ARBA00012513"/>
    </source>
</evidence>
<evidence type="ECO:0000256" key="15">
    <source>
        <dbReference type="ARBA" id="ARBA00022989"/>
    </source>
</evidence>
<evidence type="ECO:0000259" key="23">
    <source>
        <dbReference type="PROSITE" id="PS50011"/>
    </source>
</evidence>
<keyword evidence="4" id="KW-1003">Cell membrane</keyword>
<keyword evidence="13" id="KW-0418">Kinase</keyword>
<dbReference type="PANTHER" id="PTHR27000:SF812">
    <property type="entry name" value="PROTEIN KINASE DOMAIN-CONTAINING PROTEIN"/>
    <property type="match status" value="1"/>
</dbReference>
<evidence type="ECO:0000256" key="10">
    <source>
        <dbReference type="ARBA" id="ARBA00022729"/>
    </source>
</evidence>
<dbReference type="InterPro" id="IPR032675">
    <property type="entry name" value="LRR_dom_sf"/>
</dbReference>
<feature type="signal peptide" evidence="22">
    <location>
        <begin position="1"/>
        <end position="25"/>
    </location>
</feature>
<comment type="similarity">
    <text evidence="2">Belongs to the protein kinase superfamily. Ser/Thr protein kinase family.</text>
</comment>
<dbReference type="Proteomes" id="UP001497457">
    <property type="component" value="Chromosome 2b"/>
</dbReference>
<keyword evidence="7" id="KW-0433">Leucine-rich repeat</keyword>
<dbReference type="InterPro" id="IPR008271">
    <property type="entry name" value="Ser/Thr_kinase_AS"/>
</dbReference>
<dbReference type="Pfam" id="PF00069">
    <property type="entry name" value="Pkinase"/>
    <property type="match status" value="1"/>
</dbReference>
<dbReference type="PRINTS" id="PR00019">
    <property type="entry name" value="LEURICHRPT"/>
</dbReference>
<keyword evidence="14" id="KW-0067">ATP-binding</keyword>
<keyword evidence="18" id="KW-0325">Glycoprotein</keyword>
<dbReference type="Gene3D" id="3.80.10.10">
    <property type="entry name" value="Ribonuclease Inhibitor"/>
    <property type="match status" value="2"/>
</dbReference>
<dbReference type="InterPro" id="IPR013210">
    <property type="entry name" value="LRR_N_plant-typ"/>
</dbReference>
<dbReference type="Pfam" id="PF08263">
    <property type="entry name" value="LRRNT_2"/>
    <property type="match status" value="1"/>
</dbReference>
<dbReference type="InterPro" id="IPR000719">
    <property type="entry name" value="Prot_kinase_dom"/>
</dbReference>
<comment type="catalytic activity">
    <reaction evidence="19">
        <text>L-threonyl-[protein] + ATP = O-phospho-L-threonyl-[protein] + ADP + H(+)</text>
        <dbReference type="Rhea" id="RHEA:46608"/>
        <dbReference type="Rhea" id="RHEA-COMP:11060"/>
        <dbReference type="Rhea" id="RHEA-COMP:11605"/>
        <dbReference type="ChEBI" id="CHEBI:15378"/>
        <dbReference type="ChEBI" id="CHEBI:30013"/>
        <dbReference type="ChEBI" id="CHEBI:30616"/>
        <dbReference type="ChEBI" id="CHEBI:61977"/>
        <dbReference type="ChEBI" id="CHEBI:456216"/>
        <dbReference type="EC" id="2.7.11.1"/>
    </reaction>
</comment>
<dbReference type="Gene3D" id="1.10.510.10">
    <property type="entry name" value="Transferase(Phosphotransferase) domain 1"/>
    <property type="match status" value="1"/>
</dbReference>
<evidence type="ECO:0000256" key="4">
    <source>
        <dbReference type="ARBA" id="ARBA00022475"/>
    </source>
</evidence>
<evidence type="ECO:0000256" key="12">
    <source>
        <dbReference type="ARBA" id="ARBA00022741"/>
    </source>
</evidence>
<dbReference type="FunFam" id="3.80.10.10:FF:000400">
    <property type="entry name" value="Nuclear pore complex protein NUP107"/>
    <property type="match status" value="1"/>
</dbReference>
<protein>
    <recommendedName>
        <fullName evidence="3">non-specific serine/threonine protein kinase</fullName>
        <ecNumber evidence="3">2.7.11.1</ecNumber>
    </recommendedName>
</protein>
<dbReference type="Gene3D" id="3.30.200.20">
    <property type="entry name" value="Phosphorylase Kinase, domain 1"/>
    <property type="match status" value="1"/>
</dbReference>
<dbReference type="SMART" id="SM00220">
    <property type="entry name" value="S_TKc"/>
    <property type="match status" value="1"/>
</dbReference>
<evidence type="ECO:0000256" key="2">
    <source>
        <dbReference type="ARBA" id="ARBA00008684"/>
    </source>
</evidence>
<keyword evidence="5" id="KW-0723">Serine/threonine-protein kinase</keyword>
<evidence type="ECO:0000256" key="13">
    <source>
        <dbReference type="ARBA" id="ARBA00022777"/>
    </source>
</evidence>
<evidence type="ECO:0000256" key="8">
    <source>
        <dbReference type="ARBA" id="ARBA00022679"/>
    </source>
</evidence>
<dbReference type="AlphaFoldDB" id="A0ABC9A505"/>
<dbReference type="EMBL" id="OZ075112">
    <property type="protein sequence ID" value="CAL4971513.1"/>
    <property type="molecule type" value="Genomic_DNA"/>
</dbReference>
<keyword evidence="16 21" id="KW-0472">Membrane</keyword>
<feature type="domain" description="Protein kinase" evidence="23">
    <location>
        <begin position="734"/>
        <end position="1030"/>
    </location>
</feature>
<evidence type="ECO:0000313" key="24">
    <source>
        <dbReference type="EMBL" id="CAL4971513.1"/>
    </source>
</evidence>
<comment type="subcellular location">
    <subcellularLocation>
        <location evidence="1">Cell membrane</location>
        <topology evidence="1">Single-pass membrane protein</topology>
    </subcellularLocation>
</comment>
<dbReference type="FunFam" id="1.10.510.10:FF:000358">
    <property type="entry name" value="Putative leucine-rich repeat receptor-like serine/threonine-protein kinase"/>
    <property type="match status" value="1"/>
</dbReference>
<dbReference type="PROSITE" id="PS00108">
    <property type="entry name" value="PROTEIN_KINASE_ST"/>
    <property type="match status" value="1"/>
</dbReference>
<dbReference type="PROSITE" id="PS50011">
    <property type="entry name" value="PROTEIN_KINASE_DOM"/>
    <property type="match status" value="1"/>
</dbReference>
<dbReference type="SMART" id="SM00369">
    <property type="entry name" value="LRR_TYP"/>
    <property type="match status" value="7"/>
</dbReference>
<evidence type="ECO:0000256" key="19">
    <source>
        <dbReference type="ARBA" id="ARBA00047899"/>
    </source>
</evidence>
<dbReference type="SUPFAM" id="SSF52058">
    <property type="entry name" value="L domain-like"/>
    <property type="match status" value="2"/>
</dbReference>
<dbReference type="Pfam" id="PF00560">
    <property type="entry name" value="LRR_1"/>
    <property type="match status" value="11"/>
</dbReference>
<comment type="catalytic activity">
    <reaction evidence="20">
        <text>L-seryl-[protein] + ATP = O-phospho-L-seryl-[protein] + ADP + H(+)</text>
        <dbReference type="Rhea" id="RHEA:17989"/>
        <dbReference type="Rhea" id="RHEA-COMP:9863"/>
        <dbReference type="Rhea" id="RHEA-COMP:11604"/>
        <dbReference type="ChEBI" id="CHEBI:15378"/>
        <dbReference type="ChEBI" id="CHEBI:29999"/>
        <dbReference type="ChEBI" id="CHEBI:30616"/>
        <dbReference type="ChEBI" id="CHEBI:83421"/>
        <dbReference type="ChEBI" id="CHEBI:456216"/>
        <dbReference type="EC" id="2.7.11.1"/>
    </reaction>
</comment>
<dbReference type="GO" id="GO:0005524">
    <property type="term" value="F:ATP binding"/>
    <property type="evidence" value="ECO:0007669"/>
    <property type="project" value="UniProtKB-KW"/>
</dbReference>
<dbReference type="GO" id="GO:0005886">
    <property type="term" value="C:plasma membrane"/>
    <property type="evidence" value="ECO:0007669"/>
    <property type="project" value="UniProtKB-SubCell"/>
</dbReference>
<keyword evidence="10 22" id="KW-0732">Signal</keyword>
<keyword evidence="12" id="KW-0547">Nucleotide-binding</keyword>
<dbReference type="GO" id="GO:0004674">
    <property type="term" value="F:protein serine/threonine kinase activity"/>
    <property type="evidence" value="ECO:0007669"/>
    <property type="project" value="UniProtKB-KW"/>
</dbReference>
<evidence type="ECO:0000256" key="16">
    <source>
        <dbReference type="ARBA" id="ARBA00023136"/>
    </source>
</evidence>
<evidence type="ECO:0000256" key="5">
    <source>
        <dbReference type="ARBA" id="ARBA00022527"/>
    </source>
</evidence>
<evidence type="ECO:0000256" key="18">
    <source>
        <dbReference type="ARBA" id="ARBA00023180"/>
    </source>
</evidence>
<evidence type="ECO:0000256" key="22">
    <source>
        <dbReference type="SAM" id="SignalP"/>
    </source>
</evidence>
<keyword evidence="15 21" id="KW-1133">Transmembrane helix</keyword>
<keyword evidence="11" id="KW-0677">Repeat</keyword>
<dbReference type="EC" id="2.7.11.1" evidence="3"/>
<evidence type="ECO:0000256" key="9">
    <source>
        <dbReference type="ARBA" id="ARBA00022692"/>
    </source>
</evidence>
<evidence type="ECO:0000256" key="6">
    <source>
        <dbReference type="ARBA" id="ARBA00022553"/>
    </source>
</evidence>
<organism evidence="24 25">
    <name type="scientific">Urochloa decumbens</name>
    <dbReference type="NCBI Taxonomy" id="240449"/>
    <lineage>
        <taxon>Eukaryota</taxon>
        <taxon>Viridiplantae</taxon>
        <taxon>Streptophyta</taxon>
        <taxon>Embryophyta</taxon>
        <taxon>Tracheophyta</taxon>
        <taxon>Spermatophyta</taxon>
        <taxon>Magnoliopsida</taxon>
        <taxon>Liliopsida</taxon>
        <taxon>Poales</taxon>
        <taxon>Poaceae</taxon>
        <taxon>PACMAD clade</taxon>
        <taxon>Panicoideae</taxon>
        <taxon>Panicodae</taxon>
        <taxon>Paniceae</taxon>
        <taxon>Melinidinae</taxon>
        <taxon>Urochloa</taxon>
    </lineage>
</organism>
<evidence type="ECO:0000256" key="1">
    <source>
        <dbReference type="ARBA" id="ARBA00004162"/>
    </source>
</evidence>
<dbReference type="PROSITE" id="PS51450">
    <property type="entry name" value="LRR"/>
    <property type="match status" value="1"/>
</dbReference>
<evidence type="ECO:0000313" key="25">
    <source>
        <dbReference type="Proteomes" id="UP001497457"/>
    </source>
</evidence>
<keyword evidence="25" id="KW-1185">Reference proteome</keyword>
<evidence type="ECO:0000256" key="20">
    <source>
        <dbReference type="ARBA" id="ARBA00048679"/>
    </source>
</evidence>
<evidence type="ECO:0000256" key="11">
    <source>
        <dbReference type="ARBA" id="ARBA00022737"/>
    </source>
</evidence>
<evidence type="ECO:0000256" key="14">
    <source>
        <dbReference type="ARBA" id="ARBA00022840"/>
    </source>
</evidence>
<keyword evidence="17" id="KW-0675">Receptor</keyword>
<gene>
    <name evidence="24" type="ORF">URODEC1_LOCUS50717</name>
</gene>
<dbReference type="FunFam" id="3.80.10.10:FF:000288">
    <property type="entry name" value="LRR receptor-like serine/threonine-protein kinase EFR"/>
    <property type="match status" value="1"/>
</dbReference>
<accession>A0ABC9A505</accession>
<keyword evidence="8" id="KW-0808">Transferase</keyword>
<dbReference type="FunFam" id="3.80.10.10:FF:001158">
    <property type="entry name" value="Leucine-rich repeat protein kinase family protein"/>
    <property type="match status" value="1"/>
</dbReference>
<feature type="chain" id="PRO_5044809255" description="non-specific serine/threonine protein kinase" evidence="22">
    <location>
        <begin position="26"/>
        <end position="1046"/>
    </location>
</feature>
<evidence type="ECO:0000256" key="7">
    <source>
        <dbReference type="ARBA" id="ARBA00022614"/>
    </source>
</evidence>